<dbReference type="SMART" id="SM00387">
    <property type="entry name" value="HATPase_c"/>
    <property type="match status" value="1"/>
</dbReference>
<dbReference type="FunFam" id="3.30.565.10:FF:000010">
    <property type="entry name" value="Sensor histidine kinase RcsC"/>
    <property type="match status" value="1"/>
</dbReference>
<keyword evidence="3 15" id="KW-0597">Phosphoprotein</keyword>
<dbReference type="InterPro" id="IPR003594">
    <property type="entry name" value="HATPase_dom"/>
</dbReference>
<dbReference type="GeneID" id="98405844"/>
<evidence type="ECO:0000256" key="14">
    <source>
        <dbReference type="ARBA" id="ARBA00070152"/>
    </source>
</evidence>
<dbReference type="InterPro" id="IPR036097">
    <property type="entry name" value="HisK_dim/P_sf"/>
</dbReference>
<dbReference type="Gene3D" id="1.20.120.160">
    <property type="entry name" value="HPT domain"/>
    <property type="match status" value="1"/>
</dbReference>
<keyword evidence="7" id="KW-0418">Kinase</keyword>
<dbReference type="PROSITE" id="PS50110">
    <property type="entry name" value="RESPONSE_REGULATORY"/>
    <property type="match status" value="1"/>
</dbReference>
<dbReference type="SUPFAM" id="SSF47384">
    <property type="entry name" value="Homodimeric domain of signal transducing histidine kinase"/>
    <property type="match status" value="1"/>
</dbReference>
<keyword evidence="5" id="KW-0732">Signal</keyword>
<dbReference type="Pfam" id="PF01627">
    <property type="entry name" value="Hpt"/>
    <property type="match status" value="1"/>
</dbReference>
<evidence type="ECO:0000256" key="6">
    <source>
        <dbReference type="ARBA" id="ARBA00022741"/>
    </source>
</evidence>
<feature type="domain" description="Histidine kinase" evidence="17">
    <location>
        <begin position="480"/>
        <end position="701"/>
    </location>
</feature>
<evidence type="ECO:0000256" key="12">
    <source>
        <dbReference type="ARBA" id="ARBA00064003"/>
    </source>
</evidence>
<dbReference type="PRINTS" id="PR00344">
    <property type="entry name" value="BCTRLSENSOR"/>
</dbReference>
<dbReference type="InterPro" id="IPR036890">
    <property type="entry name" value="HATPase_C_sf"/>
</dbReference>
<dbReference type="InterPro" id="IPR003661">
    <property type="entry name" value="HisK_dim/P_dom"/>
</dbReference>
<dbReference type="InterPro" id="IPR013656">
    <property type="entry name" value="PAS_4"/>
</dbReference>
<comment type="function">
    <text evidence="11">Member of the two-component regulatory system BvgS/BvgA. Phosphorylates BvgA via a four-step phosphorelay in response to environmental signals.</text>
</comment>
<evidence type="ECO:0000256" key="2">
    <source>
        <dbReference type="ARBA" id="ARBA00012438"/>
    </source>
</evidence>
<evidence type="ECO:0000256" key="10">
    <source>
        <dbReference type="ARBA" id="ARBA00023026"/>
    </source>
</evidence>
<keyword evidence="10" id="KW-0843">Virulence</keyword>
<keyword evidence="16" id="KW-1133">Transmembrane helix</keyword>
<dbReference type="PANTHER" id="PTHR45339">
    <property type="entry name" value="HYBRID SIGNAL TRANSDUCTION HISTIDINE KINASE J"/>
    <property type="match status" value="1"/>
</dbReference>
<dbReference type="CDD" id="cd16922">
    <property type="entry name" value="HATPase_EvgS-ArcB-TorS-like"/>
    <property type="match status" value="1"/>
</dbReference>
<dbReference type="GO" id="GO:0000155">
    <property type="term" value="F:phosphorelay sensor kinase activity"/>
    <property type="evidence" value="ECO:0007669"/>
    <property type="project" value="InterPro"/>
</dbReference>
<dbReference type="InterPro" id="IPR004358">
    <property type="entry name" value="Sig_transdc_His_kin-like_C"/>
</dbReference>
<feature type="domain" description="Response regulatory" evidence="18">
    <location>
        <begin position="739"/>
        <end position="855"/>
    </location>
</feature>
<evidence type="ECO:0000256" key="9">
    <source>
        <dbReference type="ARBA" id="ARBA00023012"/>
    </source>
</evidence>
<dbReference type="Pfam" id="PF00512">
    <property type="entry name" value="HisKA"/>
    <property type="match status" value="1"/>
</dbReference>
<dbReference type="InterPro" id="IPR011006">
    <property type="entry name" value="CheY-like_superfamily"/>
</dbReference>
<dbReference type="EC" id="2.7.13.3" evidence="2"/>
<dbReference type="SUPFAM" id="SSF52172">
    <property type="entry name" value="CheY-like"/>
    <property type="match status" value="1"/>
</dbReference>
<dbReference type="SUPFAM" id="SSF55785">
    <property type="entry name" value="PYP-like sensor domain (PAS domain)"/>
    <property type="match status" value="1"/>
</dbReference>
<dbReference type="SUPFAM" id="SSF55874">
    <property type="entry name" value="ATPase domain of HSP90 chaperone/DNA topoisomerase II/histidine kinase"/>
    <property type="match status" value="1"/>
</dbReference>
<evidence type="ECO:0000256" key="15">
    <source>
        <dbReference type="PROSITE-ProRule" id="PRU00169"/>
    </source>
</evidence>
<dbReference type="Gene3D" id="3.30.565.10">
    <property type="entry name" value="Histidine kinase-like ATPase, C-terminal domain"/>
    <property type="match status" value="1"/>
</dbReference>
<gene>
    <name evidence="19" type="ORF">F7R26_033300</name>
</gene>
<evidence type="ECO:0000259" key="18">
    <source>
        <dbReference type="PROSITE" id="PS50110"/>
    </source>
</evidence>
<dbReference type="Pfam" id="PF08448">
    <property type="entry name" value="PAS_4"/>
    <property type="match status" value="1"/>
</dbReference>
<reference evidence="19 20" key="1">
    <citation type="submission" date="2020-10" db="EMBL/GenBank/DDBJ databases">
        <title>Complete genome sequence of Cupriavidus basilensis CCUG 49340T.</title>
        <authorList>
            <person name="Salva-Serra F."/>
            <person name="Donoso R.A."/>
            <person name="Cho K.H."/>
            <person name="Yoo J.A."/>
            <person name="Lee K."/>
            <person name="Yoon S.-H."/>
            <person name="Perez-Pantoja D."/>
            <person name="Moore E.R.B."/>
        </authorList>
    </citation>
    <scope>NUCLEOTIDE SEQUENCE [LARGE SCALE GENOMIC DNA]</scope>
    <source>
        <strain evidence="20">CCUG 49340</strain>
    </source>
</reference>
<dbReference type="PANTHER" id="PTHR45339:SF3">
    <property type="entry name" value="HISTIDINE KINASE"/>
    <property type="match status" value="1"/>
</dbReference>
<dbReference type="GO" id="GO:0005886">
    <property type="term" value="C:plasma membrane"/>
    <property type="evidence" value="ECO:0007669"/>
    <property type="project" value="UniProtKB-SubCell"/>
</dbReference>
<dbReference type="AlphaFoldDB" id="A0A7M2H4Y0"/>
<dbReference type="GO" id="GO:0005524">
    <property type="term" value="F:ATP binding"/>
    <property type="evidence" value="ECO:0007669"/>
    <property type="project" value="UniProtKB-KW"/>
</dbReference>
<dbReference type="CDD" id="cd00130">
    <property type="entry name" value="PAS"/>
    <property type="match status" value="1"/>
</dbReference>
<evidence type="ECO:0000313" key="19">
    <source>
        <dbReference type="EMBL" id="QOT79575.1"/>
    </source>
</evidence>
<comment type="catalytic activity">
    <reaction evidence="1">
        <text>ATP + protein L-histidine = ADP + protein N-phospho-L-histidine.</text>
        <dbReference type="EC" id="2.7.13.3"/>
    </reaction>
</comment>
<dbReference type="SMART" id="SM00388">
    <property type="entry name" value="HisKA"/>
    <property type="match status" value="1"/>
</dbReference>
<keyword evidence="9" id="KW-0902">Two-component regulatory system</keyword>
<dbReference type="EMBL" id="CP062804">
    <property type="protein sequence ID" value="QOT79575.1"/>
    <property type="molecule type" value="Genomic_DNA"/>
</dbReference>
<evidence type="ECO:0000256" key="1">
    <source>
        <dbReference type="ARBA" id="ARBA00000085"/>
    </source>
</evidence>
<keyword evidence="16" id="KW-0472">Membrane</keyword>
<dbReference type="CDD" id="cd17546">
    <property type="entry name" value="REC_hyHK_CKI1_RcsC-like"/>
    <property type="match status" value="1"/>
</dbReference>
<dbReference type="InterPro" id="IPR035965">
    <property type="entry name" value="PAS-like_dom_sf"/>
</dbReference>
<dbReference type="SMART" id="SM00448">
    <property type="entry name" value="REC"/>
    <property type="match status" value="1"/>
</dbReference>
<protein>
    <recommendedName>
        <fullName evidence="13">Sensory/regulatory protein RpfC</fullName>
        <ecNumber evidence="2">2.7.13.3</ecNumber>
    </recommendedName>
    <alternativeName>
        <fullName evidence="14">Virulence sensor protein BvgS</fullName>
    </alternativeName>
</protein>
<evidence type="ECO:0000256" key="13">
    <source>
        <dbReference type="ARBA" id="ARBA00068150"/>
    </source>
</evidence>
<dbReference type="PROSITE" id="PS50109">
    <property type="entry name" value="HIS_KIN"/>
    <property type="match status" value="1"/>
</dbReference>
<feature type="modified residue" description="4-aspartylphosphate" evidence="15">
    <location>
        <position position="788"/>
    </location>
</feature>
<dbReference type="Pfam" id="PF02518">
    <property type="entry name" value="HATPase_c"/>
    <property type="match status" value="1"/>
</dbReference>
<name>A0A7M2H4Y0_9BURK</name>
<comment type="subunit">
    <text evidence="12">At low DSF concentrations, interacts with RpfF.</text>
</comment>
<keyword evidence="4" id="KW-0808">Transferase</keyword>
<dbReference type="NCBIfam" id="TIGR00229">
    <property type="entry name" value="sensory_box"/>
    <property type="match status" value="1"/>
</dbReference>
<evidence type="ECO:0000313" key="20">
    <source>
        <dbReference type="Proteomes" id="UP000397656"/>
    </source>
</evidence>
<keyword evidence="16" id="KW-0812">Transmembrane</keyword>
<keyword evidence="8" id="KW-0067">ATP-binding</keyword>
<dbReference type="FunFam" id="1.10.287.130:FF:000002">
    <property type="entry name" value="Two-component osmosensing histidine kinase"/>
    <property type="match status" value="1"/>
</dbReference>
<organism evidence="19 20">
    <name type="scientific">Cupriavidus basilensis</name>
    <dbReference type="NCBI Taxonomy" id="68895"/>
    <lineage>
        <taxon>Bacteria</taxon>
        <taxon>Pseudomonadati</taxon>
        <taxon>Pseudomonadota</taxon>
        <taxon>Betaproteobacteria</taxon>
        <taxon>Burkholderiales</taxon>
        <taxon>Burkholderiaceae</taxon>
        <taxon>Cupriavidus</taxon>
    </lineage>
</organism>
<evidence type="ECO:0000259" key="17">
    <source>
        <dbReference type="PROSITE" id="PS50109"/>
    </source>
</evidence>
<feature type="transmembrane region" description="Helical" evidence="16">
    <location>
        <begin position="283"/>
        <end position="306"/>
    </location>
</feature>
<evidence type="ECO:0000256" key="16">
    <source>
        <dbReference type="SAM" id="Phobius"/>
    </source>
</evidence>
<dbReference type="RefSeq" id="WP_170301960.1">
    <property type="nucleotide sequence ID" value="NZ_CP062804.1"/>
</dbReference>
<sequence>MTAVAVVLLLVLSHEVLRGLERQFQRSAESRLKAVLGAISDLNRTMGEDSAARVGTIAENPALIKLVKRILADPGRADLLTEFDQWILPIYRSRGFDGYALIRPDHTILAASSPRYVNFSDLTEQTIRTLRGAQARGFAISRPTVSTLPLMVQGVEQPAGMFYQLACARIDADGRIAGFLCLRVNPYVRLFKILKAGRIGETGEAYVIDSAARIISPTRAPQRDAPTTLALQLLMDRGKEAVDAEGYDGHDGHKVIGAARWLADQDMGLVVELQVDEAYQSYFLVRTAIASLAAIAIGLILALAAFQWRARRGVRENEERMRAFREHVPTGLAYMSPEGVGIMANRAYEEGLGVAPGVAVGCRVWDIIPNRRIAQISRAMHELVLASGLPQNQVHTTSPRDGEERIFRVVKFPVPGPDDAGIIGVGTVVADITEQERTRQALEVLTNTLEARVEERTLQLTAAREAAESAARVKAKFLANMSHEIRTPLNAIIGMSHLALNRERADKLDRYLVRIGASAGHLLGIVNDILDFSKIEAEKLTIDAREFYLSELLDRVTGLFWETAEAKGITMSIFTSPAIPLRLVGDPLRVGQILINFLSNALKFTDRGEVCLRVRQTHVRDGHIGLCFEVEDTGVGIAPEALPELFTPFQQLDSAMNRRFEGTGLGLVISKKLAELMGGRVLARSQAGAGSIFSFEVSLEIAGAERAAAPGSGLSHTAMAPSDCRSLAGPAWQALHGRKVLLVEDNPINQEVARDLLELVGMDVHVAGDGQRALVALKEHAFDIVLMDIHMPGMDGIETTGAIRHDLGLHALPVLALTADAMSADRVRCIKGGMNDHISKPIDAQVMFRTIAAWLPPVAVPSGAARGPAGAVTAATAATARARPQASAATQALKGIPGLDAAAGIKLLFGREDLYINLARRVCAERADVVTQIHEAIGAGDFGQASLHVHGMKAVLGMLGAAELAQACSVLDRGLQDDRADAVALATLARDYPALIANLRSACAVGAV</sequence>
<evidence type="ECO:0000256" key="3">
    <source>
        <dbReference type="ARBA" id="ARBA00022553"/>
    </source>
</evidence>
<dbReference type="InterPro" id="IPR001789">
    <property type="entry name" value="Sig_transdc_resp-reg_receiver"/>
</dbReference>
<dbReference type="Gene3D" id="3.40.50.2300">
    <property type="match status" value="1"/>
</dbReference>
<evidence type="ECO:0000256" key="4">
    <source>
        <dbReference type="ARBA" id="ARBA00022679"/>
    </source>
</evidence>
<evidence type="ECO:0000256" key="11">
    <source>
        <dbReference type="ARBA" id="ARBA00058004"/>
    </source>
</evidence>
<dbReference type="CDD" id="cd00082">
    <property type="entry name" value="HisKA"/>
    <property type="match status" value="1"/>
</dbReference>
<dbReference type="InterPro" id="IPR008207">
    <property type="entry name" value="Sig_transdc_His_kin_Hpt_dom"/>
</dbReference>
<dbReference type="Proteomes" id="UP000397656">
    <property type="component" value="Chromosome 2"/>
</dbReference>
<dbReference type="InterPro" id="IPR005467">
    <property type="entry name" value="His_kinase_dom"/>
</dbReference>
<proteinExistence type="predicted"/>
<dbReference type="Gene3D" id="3.30.450.20">
    <property type="entry name" value="PAS domain"/>
    <property type="match status" value="1"/>
</dbReference>
<keyword evidence="6" id="KW-0547">Nucleotide-binding</keyword>
<evidence type="ECO:0000256" key="8">
    <source>
        <dbReference type="ARBA" id="ARBA00022840"/>
    </source>
</evidence>
<dbReference type="SUPFAM" id="SSF47226">
    <property type="entry name" value="Histidine-containing phosphotransfer domain, HPT domain"/>
    <property type="match status" value="1"/>
</dbReference>
<dbReference type="InterPro" id="IPR036641">
    <property type="entry name" value="HPT_dom_sf"/>
</dbReference>
<dbReference type="InterPro" id="IPR000014">
    <property type="entry name" value="PAS"/>
</dbReference>
<evidence type="ECO:0000256" key="7">
    <source>
        <dbReference type="ARBA" id="ARBA00022777"/>
    </source>
</evidence>
<evidence type="ECO:0000256" key="5">
    <source>
        <dbReference type="ARBA" id="ARBA00022729"/>
    </source>
</evidence>
<dbReference type="Pfam" id="PF00072">
    <property type="entry name" value="Response_reg"/>
    <property type="match status" value="1"/>
</dbReference>
<dbReference type="Gene3D" id="1.10.287.130">
    <property type="match status" value="1"/>
</dbReference>
<accession>A0A7M2H4Y0</accession>